<keyword evidence="3" id="KW-1185">Reference proteome</keyword>
<protein>
    <submittedName>
        <fullName evidence="2">Uncharacterized protein</fullName>
    </submittedName>
</protein>
<feature type="region of interest" description="Disordered" evidence="1">
    <location>
        <begin position="422"/>
        <end position="448"/>
    </location>
</feature>
<feature type="region of interest" description="Disordered" evidence="1">
    <location>
        <begin position="105"/>
        <end position="144"/>
    </location>
</feature>
<dbReference type="EMBL" id="ML769467">
    <property type="protein sequence ID" value="KAE9399601.1"/>
    <property type="molecule type" value="Genomic_DNA"/>
</dbReference>
<evidence type="ECO:0000313" key="3">
    <source>
        <dbReference type="Proteomes" id="UP000799118"/>
    </source>
</evidence>
<reference evidence="2" key="1">
    <citation type="journal article" date="2019" name="Environ. Microbiol.">
        <title>Fungal ecological strategies reflected in gene transcription - a case study of two litter decomposers.</title>
        <authorList>
            <person name="Barbi F."/>
            <person name="Kohler A."/>
            <person name="Barry K."/>
            <person name="Baskaran P."/>
            <person name="Daum C."/>
            <person name="Fauchery L."/>
            <person name="Ihrmark K."/>
            <person name="Kuo A."/>
            <person name="LaButti K."/>
            <person name="Lipzen A."/>
            <person name="Morin E."/>
            <person name="Grigoriev I.V."/>
            <person name="Henrissat B."/>
            <person name="Lindahl B."/>
            <person name="Martin F."/>
        </authorList>
    </citation>
    <scope>NUCLEOTIDE SEQUENCE</scope>
    <source>
        <strain evidence="2">JB14</strain>
    </source>
</reference>
<proteinExistence type="predicted"/>
<feature type="compositionally biased region" description="Basic and acidic residues" evidence="1">
    <location>
        <begin position="436"/>
        <end position="447"/>
    </location>
</feature>
<accession>A0A6A4HPK5</accession>
<dbReference type="AlphaFoldDB" id="A0A6A4HPK5"/>
<dbReference type="Proteomes" id="UP000799118">
    <property type="component" value="Unassembled WGS sequence"/>
</dbReference>
<feature type="compositionally biased region" description="Low complexity" evidence="1">
    <location>
        <begin position="1"/>
        <end position="12"/>
    </location>
</feature>
<sequence>MATNPSTSSSHPLPSPPEDIGDVDAPKVKGPYKPWNQQWEELAQRSSGESYNPHENRADRLFQATRTFNEGRFWPKYVRESWDQWLLYEGILNIMPVWRPKCQEGLENGDDDDDDDGLNEVVSPNGAHRKVGMSTEPGEKPKYNRNQVVKKEFKKRRPRPPYVNHHMPSPVVETPEEIQQLLQESRDRKADRVNDFLNDPAKSVQVFLSSYMTMQSFTFMECNLTLFPQLLRFYTMSSSSELEIEDSLQEALRIIDLAQSELPLTSQINKRVPSDRFSEDCEALFGVQKQNDLLMQALVEKELSELMIEQGPTGELTLEELVESNTLQILDDSAIGLTDLAPASSVTNHPGIRFLLSTHAKDLYLSLTLLILSPKLVLEVEYPSAQAVEAALSTRLSKVVMQPWLGWEIPDEGIDAALSRSSHRVRQGPTGDCEDAQGKHGVGRDMGADSQENGFGFTGFGGKIEGKSDIGTNGGQRFWYLTNLLTVLPTYHTIP</sequence>
<name>A0A6A4HPK5_9AGAR</name>
<evidence type="ECO:0000313" key="2">
    <source>
        <dbReference type="EMBL" id="KAE9399601.1"/>
    </source>
</evidence>
<dbReference type="OrthoDB" id="435402at2759"/>
<feature type="region of interest" description="Disordered" evidence="1">
    <location>
        <begin position="1"/>
        <end position="33"/>
    </location>
</feature>
<evidence type="ECO:0000256" key="1">
    <source>
        <dbReference type="SAM" id="MobiDB-lite"/>
    </source>
</evidence>
<gene>
    <name evidence="2" type="ORF">BT96DRAFT_920013</name>
</gene>
<feature type="compositionally biased region" description="Acidic residues" evidence="1">
    <location>
        <begin position="107"/>
        <end position="118"/>
    </location>
</feature>
<organism evidence="2 3">
    <name type="scientific">Gymnopus androsaceus JB14</name>
    <dbReference type="NCBI Taxonomy" id="1447944"/>
    <lineage>
        <taxon>Eukaryota</taxon>
        <taxon>Fungi</taxon>
        <taxon>Dikarya</taxon>
        <taxon>Basidiomycota</taxon>
        <taxon>Agaricomycotina</taxon>
        <taxon>Agaricomycetes</taxon>
        <taxon>Agaricomycetidae</taxon>
        <taxon>Agaricales</taxon>
        <taxon>Marasmiineae</taxon>
        <taxon>Omphalotaceae</taxon>
        <taxon>Gymnopus</taxon>
    </lineage>
</organism>